<dbReference type="InterPro" id="IPR013783">
    <property type="entry name" value="Ig-like_fold"/>
</dbReference>
<evidence type="ECO:0000256" key="1">
    <source>
        <dbReference type="ARBA" id="ARBA00004479"/>
    </source>
</evidence>
<keyword evidence="2" id="KW-0812">Transmembrane</keyword>
<dbReference type="Gene3D" id="2.60.40.10">
    <property type="entry name" value="Immunoglobulins"/>
    <property type="match status" value="4"/>
</dbReference>
<evidence type="ECO:0000256" key="6">
    <source>
        <dbReference type="ARBA" id="ARBA00023157"/>
    </source>
</evidence>
<keyword evidence="12" id="KW-1185">Reference proteome</keyword>
<evidence type="ECO:0000256" key="9">
    <source>
        <dbReference type="SAM" id="SignalP"/>
    </source>
</evidence>
<dbReference type="AlphaFoldDB" id="A0AAN8BI59"/>
<evidence type="ECO:0000256" key="4">
    <source>
        <dbReference type="ARBA" id="ARBA00022989"/>
    </source>
</evidence>
<evidence type="ECO:0000256" key="3">
    <source>
        <dbReference type="ARBA" id="ARBA00022729"/>
    </source>
</evidence>
<evidence type="ECO:0000256" key="2">
    <source>
        <dbReference type="ARBA" id="ARBA00022692"/>
    </source>
</evidence>
<feature type="domain" description="Fibronectin type-III" evidence="10">
    <location>
        <begin position="328"/>
        <end position="427"/>
    </location>
</feature>
<keyword evidence="4" id="KW-1133">Transmembrane helix</keyword>
<keyword evidence="7" id="KW-0675">Receptor</keyword>
<evidence type="ECO:0000259" key="10">
    <source>
        <dbReference type="PROSITE" id="PS50853"/>
    </source>
</evidence>
<dbReference type="Pfam" id="PF21460">
    <property type="entry name" value="IL3Rb_N"/>
    <property type="match status" value="1"/>
</dbReference>
<dbReference type="PANTHER" id="PTHR23037">
    <property type="entry name" value="CYTOKINE RECEPTOR"/>
    <property type="match status" value="1"/>
</dbReference>
<comment type="caution">
    <text evidence="11">The sequence shown here is derived from an EMBL/GenBank/DDBJ whole genome shotgun (WGS) entry which is preliminary data.</text>
</comment>
<dbReference type="InterPro" id="IPR036116">
    <property type="entry name" value="FN3_sf"/>
</dbReference>
<dbReference type="InterPro" id="IPR003961">
    <property type="entry name" value="FN3_dom"/>
</dbReference>
<keyword evidence="8" id="KW-0325">Glycoprotein</keyword>
<dbReference type="PROSITE" id="PS50853">
    <property type="entry name" value="FN3"/>
    <property type="match status" value="2"/>
</dbReference>
<protein>
    <recommendedName>
        <fullName evidence="10">Fibronectin type-III domain-containing protein</fullName>
    </recommendedName>
</protein>
<name>A0AAN8BI59_9TELE</name>
<dbReference type="CDD" id="cd00063">
    <property type="entry name" value="FN3"/>
    <property type="match status" value="2"/>
</dbReference>
<dbReference type="SMART" id="SM00060">
    <property type="entry name" value="FN3"/>
    <property type="match status" value="2"/>
</dbReference>
<evidence type="ECO:0000256" key="7">
    <source>
        <dbReference type="ARBA" id="ARBA00023170"/>
    </source>
</evidence>
<keyword evidence="6" id="KW-1015">Disulfide bond</keyword>
<evidence type="ECO:0000313" key="12">
    <source>
        <dbReference type="Proteomes" id="UP001335648"/>
    </source>
</evidence>
<dbReference type="SUPFAM" id="SSF49265">
    <property type="entry name" value="Fibronectin type III"/>
    <property type="match status" value="4"/>
</dbReference>
<keyword evidence="5" id="KW-0472">Membrane</keyword>
<reference evidence="11 12" key="1">
    <citation type="journal article" date="2023" name="Mol. Biol. Evol.">
        <title>Genomics of Secondarily Temperate Adaptation in the Only Non-Antarctic Icefish.</title>
        <authorList>
            <person name="Rivera-Colon A.G."/>
            <person name="Rayamajhi N."/>
            <person name="Minhas B.F."/>
            <person name="Madrigal G."/>
            <person name="Bilyk K.T."/>
            <person name="Yoon V."/>
            <person name="Hune M."/>
            <person name="Gregory S."/>
            <person name="Cheng C.H.C."/>
            <person name="Catchen J.M."/>
        </authorList>
    </citation>
    <scope>NUCLEOTIDE SEQUENCE [LARGE SCALE GENOMIC DNA]</scope>
    <source>
        <strain evidence="11">JC2023a</strain>
    </source>
</reference>
<dbReference type="PANTHER" id="PTHR23037:SF35">
    <property type="entry name" value="FIBRONECTIN TYPE-III DOMAIN-CONTAINING PROTEIN"/>
    <property type="match status" value="1"/>
</dbReference>
<gene>
    <name evidence="11" type="ORF">CesoFtcFv8_019015</name>
</gene>
<dbReference type="InterPro" id="IPR048668">
    <property type="entry name" value="IL3RB_N"/>
</dbReference>
<sequence>MMPLYWVVLWSTLPPLVLCCAPDCCSVHESSSNVSPLLKSLQCHNDYKSHVLCSWREHRNTTLTLWFKTDDNREQCLPCGALEDGREHRTVQCRYETRTFSIGIKHTVFFLENNTLCSSVPHTPLDLSQHLRARPPVNLSCHDGGDGGRRLSWSSPYPSSSSLNRNLTYQLSYRTHGQDNWTSEDVTNTSVKLEKGLLLPGRSYEARVRVRASVGQWSDWSPVVTCHSETDTGQIPSLHCVLDGEREVTCSWEVSRDVDHFITYQLVLPNNQAPPSERRCVNLTVSSDPGGGVVRYSCSLTDADPKHLLVELQPSHPAKSFNACEHIRPKPPQQVSVKPKDRNWMVKWTQPASKPDLYYHVCYYKTTDQGCSVLENISKGSMALMILGDSLVPSQLYQVKVRSLVVPDLYQGVPSEWSPPVDWTSHEGNSRSVRK</sequence>
<feature type="chain" id="PRO_5042865837" description="Fibronectin type-III domain-containing protein" evidence="9">
    <location>
        <begin position="20"/>
        <end position="435"/>
    </location>
</feature>
<accession>A0AAN8BI59</accession>
<dbReference type="GO" id="GO:0004896">
    <property type="term" value="F:cytokine receptor activity"/>
    <property type="evidence" value="ECO:0007669"/>
    <property type="project" value="TreeGrafter"/>
</dbReference>
<dbReference type="GO" id="GO:0009897">
    <property type="term" value="C:external side of plasma membrane"/>
    <property type="evidence" value="ECO:0007669"/>
    <property type="project" value="TreeGrafter"/>
</dbReference>
<feature type="signal peptide" evidence="9">
    <location>
        <begin position="1"/>
        <end position="19"/>
    </location>
</feature>
<proteinExistence type="predicted"/>
<dbReference type="EMBL" id="JAULUE010002060">
    <property type="protein sequence ID" value="KAK5885288.1"/>
    <property type="molecule type" value="Genomic_DNA"/>
</dbReference>
<evidence type="ECO:0000256" key="8">
    <source>
        <dbReference type="ARBA" id="ARBA00023180"/>
    </source>
</evidence>
<evidence type="ECO:0000256" key="5">
    <source>
        <dbReference type="ARBA" id="ARBA00023136"/>
    </source>
</evidence>
<dbReference type="Proteomes" id="UP001335648">
    <property type="component" value="Unassembled WGS sequence"/>
</dbReference>
<evidence type="ECO:0000313" key="11">
    <source>
        <dbReference type="EMBL" id="KAK5885288.1"/>
    </source>
</evidence>
<organism evidence="11 12">
    <name type="scientific">Champsocephalus esox</name>
    <name type="common">pike icefish</name>
    <dbReference type="NCBI Taxonomy" id="159716"/>
    <lineage>
        <taxon>Eukaryota</taxon>
        <taxon>Metazoa</taxon>
        <taxon>Chordata</taxon>
        <taxon>Craniata</taxon>
        <taxon>Vertebrata</taxon>
        <taxon>Euteleostomi</taxon>
        <taxon>Actinopterygii</taxon>
        <taxon>Neopterygii</taxon>
        <taxon>Teleostei</taxon>
        <taxon>Neoteleostei</taxon>
        <taxon>Acanthomorphata</taxon>
        <taxon>Eupercaria</taxon>
        <taxon>Perciformes</taxon>
        <taxon>Notothenioidei</taxon>
        <taxon>Channichthyidae</taxon>
        <taxon>Champsocephalus</taxon>
    </lineage>
</organism>
<keyword evidence="3 9" id="KW-0732">Signal</keyword>
<comment type="subcellular location">
    <subcellularLocation>
        <location evidence="1">Membrane</location>
        <topology evidence="1">Single-pass type I membrane protein</topology>
    </subcellularLocation>
</comment>
<dbReference type="Pfam" id="PF00041">
    <property type="entry name" value="fn3"/>
    <property type="match status" value="1"/>
</dbReference>
<feature type="domain" description="Fibronectin type-III" evidence="10">
    <location>
        <begin position="135"/>
        <end position="231"/>
    </location>
</feature>